<sequence length="121" mass="12680">MADEGTDLSVHIDRPGPYALVRLAGDVDIESSGELTETLKAVLATLGTAPLVIDLAEVEFMDSSGLGVLVGAHKEAEAQGGSLELVNPHPRVTKILRITKLHKVLTVRESLADATAANSDV</sequence>
<proteinExistence type="inferred from homology"/>
<dbReference type="SUPFAM" id="SSF52091">
    <property type="entry name" value="SpoIIaa-like"/>
    <property type="match status" value="1"/>
</dbReference>
<dbReference type="CDD" id="cd07043">
    <property type="entry name" value="STAS_anti-anti-sigma_factors"/>
    <property type="match status" value="1"/>
</dbReference>
<dbReference type="InterPro" id="IPR003658">
    <property type="entry name" value="Anti-sigma_ant"/>
</dbReference>
<dbReference type="NCBIfam" id="TIGR00377">
    <property type="entry name" value="ant_ant_sig"/>
    <property type="match status" value="1"/>
</dbReference>
<dbReference type="Gene3D" id="3.30.750.24">
    <property type="entry name" value="STAS domain"/>
    <property type="match status" value="1"/>
</dbReference>
<dbReference type="RefSeq" id="WP_170284571.1">
    <property type="nucleotide sequence ID" value="NZ_VIVK01000001.1"/>
</dbReference>
<dbReference type="PANTHER" id="PTHR33495">
    <property type="entry name" value="ANTI-SIGMA FACTOR ANTAGONIST TM_1081-RELATED-RELATED"/>
    <property type="match status" value="1"/>
</dbReference>
<dbReference type="InterPro" id="IPR036513">
    <property type="entry name" value="STAS_dom_sf"/>
</dbReference>
<dbReference type="Proteomes" id="UP000318380">
    <property type="component" value="Unassembled WGS sequence"/>
</dbReference>
<dbReference type="AlphaFoldDB" id="A0A561BLQ5"/>
<dbReference type="PROSITE" id="PS50801">
    <property type="entry name" value="STAS"/>
    <property type="match status" value="1"/>
</dbReference>
<dbReference type="EMBL" id="VIVK01000001">
    <property type="protein sequence ID" value="TWD79757.1"/>
    <property type="molecule type" value="Genomic_DNA"/>
</dbReference>
<keyword evidence="5" id="KW-1185">Reference proteome</keyword>
<comment type="similarity">
    <text evidence="1 2">Belongs to the anti-sigma-factor antagonist family.</text>
</comment>
<dbReference type="InterPro" id="IPR002645">
    <property type="entry name" value="STAS_dom"/>
</dbReference>
<gene>
    <name evidence="4" type="ORF">FB561_0822</name>
</gene>
<feature type="domain" description="STAS" evidence="3">
    <location>
        <begin position="8"/>
        <end position="118"/>
    </location>
</feature>
<dbReference type="Pfam" id="PF01740">
    <property type="entry name" value="STAS"/>
    <property type="match status" value="1"/>
</dbReference>
<dbReference type="PANTHER" id="PTHR33495:SF2">
    <property type="entry name" value="ANTI-SIGMA FACTOR ANTAGONIST TM_1081-RELATED"/>
    <property type="match status" value="1"/>
</dbReference>
<accession>A0A561BLQ5</accession>
<evidence type="ECO:0000256" key="1">
    <source>
        <dbReference type="ARBA" id="ARBA00009013"/>
    </source>
</evidence>
<evidence type="ECO:0000313" key="5">
    <source>
        <dbReference type="Proteomes" id="UP000318380"/>
    </source>
</evidence>
<evidence type="ECO:0000259" key="3">
    <source>
        <dbReference type="PROSITE" id="PS50801"/>
    </source>
</evidence>
<dbReference type="GO" id="GO:0043856">
    <property type="term" value="F:anti-sigma factor antagonist activity"/>
    <property type="evidence" value="ECO:0007669"/>
    <property type="project" value="InterPro"/>
</dbReference>
<evidence type="ECO:0000256" key="2">
    <source>
        <dbReference type="RuleBase" id="RU003749"/>
    </source>
</evidence>
<evidence type="ECO:0000313" key="4">
    <source>
        <dbReference type="EMBL" id="TWD79757.1"/>
    </source>
</evidence>
<name>A0A561BLQ5_9ACTN</name>
<protein>
    <recommendedName>
        <fullName evidence="2">Anti-sigma factor antagonist</fullName>
    </recommendedName>
</protein>
<comment type="caution">
    <text evidence="4">The sequence shown here is derived from an EMBL/GenBank/DDBJ whole genome shotgun (WGS) entry which is preliminary data.</text>
</comment>
<reference evidence="4 5" key="1">
    <citation type="submission" date="2019-06" db="EMBL/GenBank/DDBJ databases">
        <title>Sequencing the genomes of 1000 actinobacteria strains.</title>
        <authorList>
            <person name="Klenk H.-P."/>
        </authorList>
    </citation>
    <scope>NUCLEOTIDE SEQUENCE [LARGE SCALE GENOMIC DNA]</scope>
    <source>
        <strain evidence="4 5">DSM 24683</strain>
    </source>
</reference>
<organism evidence="4 5">
    <name type="scientific">Kribbella amoyensis</name>
    <dbReference type="NCBI Taxonomy" id="996641"/>
    <lineage>
        <taxon>Bacteria</taxon>
        <taxon>Bacillati</taxon>
        <taxon>Actinomycetota</taxon>
        <taxon>Actinomycetes</taxon>
        <taxon>Propionibacteriales</taxon>
        <taxon>Kribbellaceae</taxon>
        <taxon>Kribbella</taxon>
    </lineage>
</organism>